<dbReference type="VEuPathDB" id="MicrosporidiaDB:VCUG_01687"/>
<evidence type="ECO:0000256" key="2">
    <source>
        <dbReference type="SAM" id="Phobius"/>
    </source>
</evidence>
<feature type="region of interest" description="Disordered" evidence="1">
    <location>
        <begin position="1"/>
        <end position="34"/>
    </location>
</feature>
<dbReference type="OMA" id="MTIGLYV"/>
<keyword evidence="2" id="KW-0812">Transmembrane</keyword>
<accession>L2GU68</accession>
<reference evidence="4" key="1">
    <citation type="submission" date="2011-03" db="EMBL/GenBank/DDBJ databases">
        <title>The genome sequence of Vavraia culicis strain floridensis.</title>
        <authorList>
            <consortium name="The Broad Institute Genome Sequencing Platform"/>
            <person name="Cuomo C."/>
            <person name="Becnel J."/>
            <person name="Sanscrainte N."/>
            <person name="Young S.K."/>
            <person name="Zeng Q."/>
            <person name="Gargeya S."/>
            <person name="Fitzgerald M."/>
            <person name="Haas B."/>
            <person name="Abouelleil A."/>
            <person name="Alvarado L."/>
            <person name="Arachchi H.M."/>
            <person name="Berlin A."/>
            <person name="Chapman S.B."/>
            <person name="Gearin G."/>
            <person name="Goldberg J."/>
            <person name="Griggs A."/>
            <person name="Gujja S."/>
            <person name="Hansen M."/>
            <person name="Heiman D."/>
            <person name="Howarth C."/>
            <person name="Larimer J."/>
            <person name="Lui A."/>
            <person name="MacDonald P.J.P."/>
            <person name="McCowen C."/>
            <person name="Montmayeur A."/>
            <person name="Murphy C."/>
            <person name="Neiman D."/>
            <person name="Pearson M."/>
            <person name="Priest M."/>
            <person name="Roberts A."/>
            <person name="Saif S."/>
            <person name="Shea T."/>
            <person name="Sisk P."/>
            <person name="Stolte C."/>
            <person name="Sykes S."/>
            <person name="Wortman J."/>
            <person name="Nusbaum C."/>
            <person name="Birren B."/>
        </authorList>
    </citation>
    <scope>NUCLEOTIDE SEQUENCE [LARGE SCALE GENOMIC DNA]</scope>
    <source>
        <strain evidence="4">floridensis</strain>
    </source>
</reference>
<gene>
    <name evidence="3" type="ORF">VCUG_01687</name>
</gene>
<dbReference type="EMBL" id="GL877431">
    <property type="protein sequence ID" value="ELA46843.1"/>
    <property type="molecule type" value="Genomic_DNA"/>
</dbReference>
<organism evidence="3 4">
    <name type="scientific">Vavraia culicis (isolate floridensis)</name>
    <name type="common">Microsporidian parasite</name>
    <dbReference type="NCBI Taxonomy" id="948595"/>
    <lineage>
        <taxon>Eukaryota</taxon>
        <taxon>Fungi</taxon>
        <taxon>Fungi incertae sedis</taxon>
        <taxon>Microsporidia</taxon>
        <taxon>Pleistophoridae</taxon>
        <taxon>Vavraia</taxon>
    </lineage>
</organism>
<feature type="transmembrane region" description="Helical" evidence="2">
    <location>
        <begin position="58"/>
        <end position="78"/>
    </location>
</feature>
<dbReference type="HOGENOM" id="CLU_1355569_0_0_1"/>
<feature type="transmembrane region" description="Helical" evidence="2">
    <location>
        <begin position="99"/>
        <end position="117"/>
    </location>
</feature>
<sequence length="202" mass="22717">MAEPNTEKVKEKAAEVKDTVKEKSDKAEQKVKESVKKAEKGKVGQHIPTSLDNLTFKDIIKCTLLLNAIMTIGLYVIVSATRINIGSRWREILLTTAKFMILIFGVGGIVIDAIFFFGRLFSLFKVFLGLKAVKLLGVLIFCFAQKLGAWYIIVMSIVYLASCVLIDLCFVYYLAIFQERLESGEYDENGMPKTKQEGEEQV</sequence>
<dbReference type="Proteomes" id="UP000011081">
    <property type="component" value="Unassembled WGS sequence"/>
</dbReference>
<keyword evidence="4" id="KW-1185">Reference proteome</keyword>
<dbReference type="InterPro" id="IPR031539">
    <property type="entry name" value="DUF5090"/>
</dbReference>
<keyword evidence="2" id="KW-1133">Transmembrane helix</keyword>
<dbReference type="Pfam" id="PF17009">
    <property type="entry name" value="DUF5090"/>
    <property type="match status" value="1"/>
</dbReference>
<proteinExistence type="predicted"/>
<dbReference type="InParanoid" id="L2GU68"/>
<dbReference type="GeneID" id="19879561"/>
<feature type="transmembrane region" description="Helical" evidence="2">
    <location>
        <begin position="150"/>
        <end position="175"/>
    </location>
</feature>
<evidence type="ECO:0000256" key="1">
    <source>
        <dbReference type="SAM" id="MobiDB-lite"/>
    </source>
</evidence>
<evidence type="ECO:0000313" key="3">
    <source>
        <dbReference type="EMBL" id="ELA46843.1"/>
    </source>
</evidence>
<evidence type="ECO:0000313" key="4">
    <source>
        <dbReference type="Proteomes" id="UP000011081"/>
    </source>
</evidence>
<dbReference type="AlphaFoldDB" id="L2GU68"/>
<dbReference type="OrthoDB" id="2190291at2759"/>
<name>L2GU68_VAVCU</name>
<keyword evidence="2" id="KW-0472">Membrane</keyword>
<protein>
    <submittedName>
        <fullName evidence="3">Uncharacterized protein</fullName>
    </submittedName>
</protein>
<dbReference type="RefSeq" id="XP_008074703.1">
    <property type="nucleotide sequence ID" value="XM_008076512.1"/>
</dbReference>